<gene>
    <name evidence="2" type="ORF">PENSOL_c032G03086</name>
</gene>
<organism evidence="2 3">
    <name type="scientific">Penicillium solitum</name>
    <dbReference type="NCBI Taxonomy" id="60172"/>
    <lineage>
        <taxon>Eukaryota</taxon>
        <taxon>Fungi</taxon>
        <taxon>Dikarya</taxon>
        <taxon>Ascomycota</taxon>
        <taxon>Pezizomycotina</taxon>
        <taxon>Eurotiomycetes</taxon>
        <taxon>Eurotiomycetidae</taxon>
        <taxon>Eurotiales</taxon>
        <taxon>Aspergillaceae</taxon>
        <taxon>Penicillium</taxon>
    </lineage>
</organism>
<reference evidence="3" key="1">
    <citation type="journal article" date="2017" name="Nat. Microbiol.">
        <title>Global analysis of biosynthetic gene clusters reveals vast potential of secondary metabolite production in Penicillium species.</title>
        <authorList>
            <person name="Nielsen J.C."/>
            <person name="Grijseels S."/>
            <person name="Prigent S."/>
            <person name="Ji B."/>
            <person name="Dainat J."/>
            <person name="Nielsen K.F."/>
            <person name="Frisvad J.C."/>
            <person name="Workman M."/>
            <person name="Nielsen J."/>
        </authorList>
    </citation>
    <scope>NUCLEOTIDE SEQUENCE [LARGE SCALE GENOMIC DNA]</scope>
    <source>
        <strain evidence="3">IBT 29525</strain>
    </source>
</reference>
<evidence type="ECO:0000313" key="3">
    <source>
        <dbReference type="Proteomes" id="UP000191612"/>
    </source>
</evidence>
<evidence type="ECO:0000313" key="2">
    <source>
        <dbReference type="EMBL" id="OQD93461.1"/>
    </source>
</evidence>
<comment type="caution">
    <text evidence="2">The sequence shown here is derived from an EMBL/GenBank/DDBJ whole genome shotgun (WGS) entry which is preliminary data.</text>
</comment>
<dbReference type="AlphaFoldDB" id="A0A1V6QWB5"/>
<dbReference type="SUPFAM" id="SSF47336">
    <property type="entry name" value="ACP-like"/>
    <property type="match status" value="1"/>
</dbReference>
<name>A0A1V6QWB5_9EURO</name>
<keyword evidence="3" id="KW-1185">Reference proteome</keyword>
<evidence type="ECO:0000259" key="1">
    <source>
        <dbReference type="Pfam" id="PF00550"/>
    </source>
</evidence>
<dbReference type="GO" id="GO:0044550">
    <property type="term" value="P:secondary metabolite biosynthetic process"/>
    <property type="evidence" value="ECO:0007669"/>
    <property type="project" value="UniProtKB-ARBA"/>
</dbReference>
<dbReference type="InterPro" id="IPR009081">
    <property type="entry name" value="PP-bd_ACP"/>
</dbReference>
<sequence length="106" mass="11275">MLAEAIVAGHPGANQTAELITSTAVGQLQEQSAGSVGVKAQLAAAEDPAGCLFILENCFVLALGNLLDIDPEQLDYNQPVANLGVDSLVAIRIREWFLKYMSICRC</sequence>
<dbReference type="EMBL" id="MDYO01000032">
    <property type="protein sequence ID" value="OQD93461.1"/>
    <property type="molecule type" value="Genomic_DNA"/>
</dbReference>
<dbReference type="Proteomes" id="UP000191612">
    <property type="component" value="Unassembled WGS sequence"/>
</dbReference>
<dbReference type="InterPro" id="IPR036736">
    <property type="entry name" value="ACP-like_sf"/>
</dbReference>
<protein>
    <recommendedName>
        <fullName evidence="1">Carrier domain-containing protein</fullName>
    </recommendedName>
</protein>
<feature type="domain" description="Carrier" evidence="1">
    <location>
        <begin position="64"/>
        <end position="96"/>
    </location>
</feature>
<dbReference type="Pfam" id="PF00550">
    <property type="entry name" value="PP-binding"/>
    <property type="match status" value="1"/>
</dbReference>
<accession>A0A1V6QWB5</accession>
<proteinExistence type="predicted"/>
<dbReference type="STRING" id="60172.A0A1V6QWB5"/>